<evidence type="ECO:0000256" key="4">
    <source>
        <dbReference type="ARBA" id="ARBA00023145"/>
    </source>
</evidence>
<keyword evidence="2 5" id="KW-0808">Transferase</keyword>
<dbReference type="PANTHER" id="PTHR43199:SF1">
    <property type="entry name" value="GLUTATHIONE HYDROLASE PROENZYME"/>
    <property type="match status" value="1"/>
</dbReference>
<proteinExistence type="inferred from homology"/>
<sequence>MGGVVAAGHPDTARAGADVLAAGGTAVDAAVAAVLTSTVVEPMMTGLGGGGYALIQPPGGEPVLLDFFVSAPGLGADPADRAPLVLTEVSWGDAVQVFGAGPPSCGVYGMPAGLAALAERYGTRPLAELAAPAAARARDGVPVTEMQAGMFALMAPILALGEETTAAYLSDGRPPPAGTVLRDPDLADTLDRLGAEGPAPFYTGDVARRVSAHVRAGGGLITEADLAAYEVVEREPVRVRYRDREVLTNPPPNAGGVLLAYALALLDREPAPPDALALVRAMESAQDARDAAFYAGLPEPGFAGRFLSSRVGSTTHVSALDDDGWACSVTCSNGEGSAVLVPGTGLHLNNMLGELDLSPLGYFTTPPGVRLASAMAPTLVRRDGRLELVLGSAGSSRIRSALLQVIVNTVDLGLPVQAAVDAPRLHAEDRLVTIEPGIDGAALAAAGHVVSRFRGRNAFFGGCQAVGYADGGLAGGGDPRRGGAVAQSG</sequence>
<comment type="similarity">
    <text evidence="1">Belongs to the gamma-glutamyltransferase family.</text>
</comment>
<evidence type="ECO:0000313" key="5">
    <source>
        <dbReference type="EMBL" id="CAA9285815.1"/>
    </source>
</evidence>
<dbReference type="GO" id="GO:0016787">
    <property type="term" value="F:hydrolase activity"/>
    <property type="evidence" value="ECO:0007669"/>
    <property type="project" value="UniProtKB-KW"/>
</dbReference>
<reference evidence="5" key="1">
    <citation type="submission" date="2020-02" db="EMBL/GenBank/DDBJ databases">
        <authorList>
            <person name="Meier V. D."/>
        </authorList>
    </citation>
    <scope>NUCLEOTIDE SEQUENCE</scope>
    <source>
        <strain evidence="5">AVDCRST_MAG41</strain>
    </source>
</reference>
<evidence type="ECO:0000256" key="1">
    <source>
        <dbReference type="ARBA" id="ARBA00009381"/>
    </source>
</evidence>
<dbReference type="SUPFAM" id="SSF56235">
    <property type="entry name" value="N-terminal nucleophile aminohydrolases (Ntn hydrolases)"/>
    <property type="match status" value="1"/>
</dbReference>
<protein>
    <submittedName>
        <fullName evidence="5">Gamma-glutamyltranspeptidase</fullName>
        <ecNumber evidence="5">2.3.2.2</ecNumber>
    </submittedName>
</protein>
<evidence type="ECO:0000256" key="2">
    <source>
        <dbReference type="ARBA" id="ARBA00022679"/>
    </source>
</evidence>
<accession>A0A6J4JRS9</accession>
<dbReference type="InterPro" id="IPR051792">
    <property type="entry name" value="GGT_bact"/>
</dbReference>
<dbReference type="GO" id="GO:0103068">
    <property type="term" value="F:leukotriene C4 gamma-glutamyl transferase activity"/>
    <property type="evidence" value="ECO:0007669"/>
    <property type="project" value="UniProtKB-EC"/>
</dbReference>
<dbReference type="InterPro" id="IPR043137">
    <property type="entry name" value="GGT_ssub_C"/>
</dbReference>
<dbReference type="Gene3D" id="3.60.20.40">
    <property type="match status" value="1"/>
</dbReference>
<organism evidence="5">
    <name type="scientific">uncultured Mycobacteriales bacterium</name>
    <dbReference type="NCBI Taxonomy" id="581187"/>
    <lineage>
        <taxon>Bacteria</taxon>
        <taxon>Bacillati</taxon>
        <taxon>Actinomycetota</taxon>
        <taxon>Actinomycetes</taxon>
        <taxon>Mycobacteriales</taxon>
        <taxon>environmental samples</taxon>
    </lineage>
</organism>
<keyword evidence="4" id="KW-0865">Zymogen</keyword>
<dbReference type="EMBL" id="CADCTP010000371">
    <property type="protein sequence ID" value="CAA9285815.1"/>
    <property type="molecule type" value="Genomic_DNA"/>
</dbReference>
<dbReference type="PRINTS" id="PR01210">
    <property type="entry name" value="GGTRANSPTASE"/>
</dbReference>
<dbReference type="InterPro" id="IPR029055">
    <property type="entry name" value="Ntn_hydrolases_N"/>
</dbReference>
<evidence type="ECO:0000256" key="3">
    <source>
        <dbReference type="ARBA" id="ARBA00022801"/>
    </source>
</evidence>
<gene>
    <name evidence="5" type="ORF">AVDCRST_MAG41-3968</name>
</gene>
<keyword evidence="3" id="KW-0378">Hydrolase</keyword>
<dbReference type="AlphaFoldDB" id="A0A6J4JRS9"/>
<dbReference type="Pfam" id="PF01019">
    <property type="entry name" value="G_glu_transpept"/>
    <property type="match status" value="2"/>
</dbReference>
<keyword evidence="5" id="KW-0012">Acyltransferase</keyword>
<dbReference type="PANTHER" id="PTHR43199">
    <property type="entry name" value="GLUTATHIONE HYDROLASE"/>
    <property type="match status" value="1"/>
</dbReference>
<dbReference type="EC" id="2.3.2.2" evidence="5"/>
<name>A0A6J4JRS9_9ACTN</name>